<keyword evidence="7" id="KW-1185">Reference proteome</keyword>
<evidence type="ECO:0000256" key="3">
    <source>
        <dbReference type="ARBA" id="ARBA00022989"/>
    </source>
</evidence>
<sequence>MAKDNNLMERNNVIRAGVMGGNDGILSISGIILGVAGATTNVGTILLAGFAGTLAGMVSMAMGEYVSVSSQHDAQAKVTKIQTEALATDYQKEFDFVEKKYQDVGISKELAQQATKEMMDKDALVTTVRERYGFSPNSVLNAGSAALASFISFPLGATLPMLAMWLTPTTYREIVTFLAVLFALALTGYSAASLNGADRKHAAIRNIVAGIFTMIVTFAIGSLFR</sequence>
<dbReference type="GO" id="GO:0005384">
    <property type="term" value="F:manganese ion transmembrane transporter activity"/>
    <property type="evidence" value="ECO:0007669"/>
    <property type="project" value="InterPro"/>
</dbReference>
<dbReference type="AlphaFoldDB" id="A0A2U1DCL5"/>
<proteinExistence type="predicted"/>
<keyword evidence="2 5" id="KW-0812">Transmembrane</keyword>
<feature type="transmembrane region" description="Helical" evidence="5">
    <location>
        <begin position="42"/>
        <end position="62"/>
    </location>
</feature>
<dbReference type="CDD" id="cd02432">
    <property type="entry name" value="Nodulin-21_like_1"/>
    <property type="match status" value="1"/>
</dbReference>
<evidence type="ECO:0000313" key="7">
    <source>
        <dbReference type="Proteomes" id="UP000245433"/>
    </source>
</evidence>
<keyword evidence="4 5" id="KW-0472">Membrane</keyword>
<name>A0A2U1DCL5_9LACO</name>
<evidence type="ECO:0000256" key="5">
    <source>
        <dbReference type="SAM" id="Phobius"/>
    </source>
</evidence>
<evidence type="ECO:0000256" key="1">
    <source>
        <dbReference type="ARBA" id="ARBA00004127"/>
    </source>
</evidence>
<gene>
    <name evidence="6" type="ORF">C7384_102245</name>
</gene>
<dbReference type="RefSeq" id="WP_089937965.1">
    <property type="nucleotide sequence ID" value="NZ_CAKOEX010000002.1"/>
</dbReference>
<evidence type="ECO:0000256" key="4">
    <source>
        <dbReference type="ARBA" id="ARBA00023136"/>
    </source>
</evidence>
<feature type="transmembrane region" description="Helical" evidence="5">
    <location>
        <begin position="12"/>
        <end position="36"/>
    </location>
</feature>
<dbReference type="PANTHER" id="PTHR31851">
    <property type="entry name" value="FE(2+)/MN(2+) TRANSPORTER PCL1"/>
    <property type="match status" value="1"/>
</dbReference>
<evidence type="ECO:0000256" key="2">
    <source>
        <dbReference type="ARBA" id="ARBA00022692"/>
    </source>
</evidence>
<dbReference type="Pfam" id="PF01988">
    <property type="entry name" value="VIT1"/>
    <property type="match status" value="1"/>
</dbReference>
<dbReference type="Proteomes" id="UP000245433">
    <property type="component" value="Unassembled WGS sequence"/>
</dbReference>
<feature type="transmembrane region" description="Helical" evidence="5">
    <location>
        <begin position="174"/>
        <end position="192"/>
    </location>
</feature>
<reference evidence="6 7" key="1">
    <citation type="submission" date="2018-04" db="EMBL/GenBank/DDBJ databases">
        <title>Genomic Encyclopedia of Type Strains, Phase IV (KMG-IV): sequencing the most valuable type-strain genomes for metagenomic binning, comparative biology and taxonomic classification.</title>
        <authorList>
            <person name="Goeker M."/>
        </authorList>
    </citation>
    <scope>NUCLEOTIDE SEQUENCE [LARGE SCALE GENOMIC DNA]</scope>
    <source>
        <strain evidence="6 7">DSM 28795</strain>
    </source>
</reference>
<accession>A0A2U1DCL5</accession>
<feature type="transmembrane region" description="Helical" evidence="5">
    <location>
        <begin position="204"/>
        <end position="224"/>
    </location>
</feature>
<dbReference type="GO" id="GO:0012505">
    <property type="term" value="C:endomembrane system"/>
    <property type="evidence" value="ECO:0007669"/>
    <property type="project" value="UniProtKB-SubCell"/>
</dbReference>
<keyword evidence="3 5" id="KW-1133">Transmembrane helix</keyword>
<dbReference type="GO" id="GO:0030026">
    <property type="term" value="P:intracellular manganese ion homeostasis"/>
    <property type="evidence" value="ECO:0007669"/>
    <property type="project" value="InterPro"/>
</dbReference>
<dbReference type="EMBL" id="QEKT01000002">
    <property type="protein sequence ID" value="PVY85423.1"/>
    <property type="molecule type" value="Genomic_DNA"/>
</dbReference>
<evidence type="ECO:0000313" key="6">
    <source>
        <dbReference type="EMBL" id="PVY85423.1"/>
    </source>
</evidence>
<organism evidence="6 7">
    <name type="scientific">Convivina intestini</name>
    <dbReference type="NCBI Taxonomy" id="1505726"/>
    <lineage>
        <taxon>Bacteria</taxon>
        <taxon>Bacillati</taxon>
        <taxon>Bacillota</taxon>
        <taxon>Bacilli</taxon>
        <taxon>Lactobacillales</taxon>
        <taxon>Lactobacillaceae</taxon>
        <taxon>Convivina</taxon>
    </lineage>
</organism>
<comment type="caution">
    <text evidence="6">The sequence shown here is derived from an EMBL/GenBank/DDBJ whole genome shotgun (WGS) entry which is preliminary data.</text>
</comment>
<comment type="subcellular location">
    <subcellularLocation>
        <location evidence="1">Endomembrane system</location>
        <topology evidence="1">Multi-pass membrane protein</topology>
    </subcellularLocation>
</comment>
<dbReference type="OrthoDB" id="188924at2"/>
<feature type="transmembrane region" description="Helical" evidence="5">
    <location>
        <begin position="139"/>
        <end position="162"/>
    </location>
</feature>
<protein>
    <submittedName>
        <fullName evidence="6">VIT1/CCC1 family predicted Fe2+/Mn2+ transporter</fullName>
    </submittedName>
</protein>
<dbReference type="InterPro" id="IPR008217">
    <property type="entry name" value="Ccc1_fam"/>
</dbReference>